<feature type="transmembrane region" description="Helical" evidence="7">
    <location>
        <begin position="124"/>
        <end position="147"/>
    </location>
</feature>
<dbReference type="EMBL" id="JAUTWS010000018">
    <property type="protein sequence ID" value="MDO9710424.1"/>
    <property type="molecule type" value="Genomic_DNA"/>
</dbReference>
<keyword evidence="3" id="KW-1003">Cell membrane</keyword>
<keyword evidence="6 7" id="KW-0472">Membrane</keyword>
<feature type="transmembrane region" description="Helical" evidence="7">
    <location>
        <begin position="34"/>
        <end position="59"/>
    </location>
</feature>
<proteinExistence type="inferred from homology"/>
<keyword evidence="4 7" id="KW-0812">Transmembrane</keyword>
<evidence type="ECO:0000256" key="1">
    <source>
        <dbReference type="ARBA" id="ARBA00004651"/>
    </source>
</evidence>
<reference evidence="9 10" key="1">
    <citation type="submission" date="2023-08" db="EMBL/GenBank/DDBJ databases">
        <title>The draft genome sequence of Paracraurococcus sp. LOR1-02.</title>
        <authorList>
            <person name="Kingkaew E."/>
            <person name="Tanasupawat S."/>
        </authorList>
    </citation>
    <scope>NUCLEOTIDE SEQUENCE [LARGE SCALE GENOMIC DNA]</scope>
    <source>
        <strain evidence="9 10">LOR1-02</strain>
    </source>
</reference>
<dbReference type="CDD" id="cd06261">
    <property type="entry name" value="TM_PBP2"/>
    <property type="match status" value="1"/>
</dbReference>
<keyword evidence="5 7" id="KW-1133">Transmembrane helix</keyword>
<evidence type="ECO:0000313" key="9">
    <source>
        <dbReference type="EMBL" id="MDO9710424.1"/>
    </source>
</evidence>
<comment type="caution">
    <text evidence="9">The sequence shown here is derived from an EMBL/GenBank/DDBJ whole genome shotgun (WGS) entry which is preliminary data.</text>
</comment>
<keyword evidence="2 7" id="KW-0813">Transport</keyword>
<evidence type="ECO:0000256" key="5">
    <source>
        <dbReference type="ARBA" id="ARBA00022989"/>
    </source>
</evidence>
<comment type="similarity">
    <text evidence="7">Belongs to the binding-protein-dependent transport system permease family.</text>
</comment>
<evidence type="ECO:0000256" key="7">
    <source>
        <dbReference type="RuleBase" id="RU363032"/>
    </source>
</evidence>
<protein>
    <submittedName>
        <fullName evidence="9">Sugar ABC transporter permease</fullName>
    </submittedName>
</protein>
<feature type="transmembrane region" description="Helical" evidence="7">
    <location>
        <begin position="174"/>
        <end position="198"/>
    </location>
</feature>
<evidence type="ECO:0000256" key="3">
    <source>
        <dbReference type="ARBA" id="ARBA00022475"/>
    </source>
</evidence>
<dbReference type="PANTHER" id="PTHR43005:SF1">
    <property type="entry name" value="SPERMIDINE_PUTRESCINE TRANSPORT SYSTEM PERMEASE PROTEIN"/>
    <property type="match status" value="1"/>
</dbReference>
<feature type="domain" description="ABC transmembrane type-1" evidence="8">
    <location>
        <begin position="89"/>
        <end position="302"/>
    </location>
</feature>
<evidence type="ECO:0000256" key="4">
    <source>
        <dbReference type="ARBA" id="ARBA00022692"/>
    </source>
</evidence>
<dbReference type="InterPro" id="IPR000515">
    <property type="entry name" value="MetI-like"/>
</dbReference>
<gene>
    <name evidence="9" type="ORF">Q7A36_18870</name>
</gene>
<evidence type="ECO:0000313" key="10">
    <source>
        <dbReference type="Proteomes" id="UP001243009"/>
    </source>
</evidence>
<dbReference type="Pfam" id="PF00528">
    <property type="entry name" value="BPD_transp_1"/>
    <property type="match status" value="1"/>
</dbReference>
<dbReference type="Gene3D" id="1.10.3720.10">
    <property type="entry name" value="MetI-like"/>
    <property type="match status" value="1"/>
</dbReference>
<dbReference type="PANTHER" id="PTHR43005">
    <property type="entry name" value="BLR7065 PROTEIN"/>
    <property type="match status" value="1"/>
</dbReference>
<dbReference type="PROSITE" id="PS50928">
    <property type="entry name" value="ABC_TM1"/>
    <property type="match status" value="1"/>
</dbReference>
<evidence type="ECO:0000256" key="2">
    <source>
        <dbReference type="ARBA" id="ARBA00022448"/>
    </source>
</evidence>
<keyword evidence="10" id="KW-1185">Reference proteome</keyword>
<accession>A0ABT9E2N3</accession>
<dbReference type="InterPro" id="IPR035906">
    <property type="entry name" value="MetI-like_sf"/>
</dbReference>
<evidence type="ECO:0000259" key="8">
    <source>
        <dbReference type="PROSITE" id="PS50928"/>
    </source>
</evidence>
<dbReference type="Proteomes" id="UP001243009">
    <property type="component" value="Unassembled WGS sequence"/>
</dbReference>
<name>A0ABT9E2N3_9PROT</name>
<feature type="transmembrane region" description="Helical" evidence="7">
    <location>
        <begin position="233"/>
        <end position="252"/>
    </location>
</feature>
<dbReference type="RefSeq" id="WP_305105287.1">
    <property type="nucleotide sequence ID" value="NZ_JAUTWS010000018.1"/>
</dbReference>
<evidence type="ECO:0000256" key="6">
    <source>
        <dbReference type="ARBA" id="ARBA00023136"/>
    </source>
</evidence>
<dbReference type="SUPFAM" id="SSF161098">
    <property type="entry name" value="MetI-like"/>
    <property type="match status" value="1"/>
</dbReference>
<feature type="transmembrane region" description="Helical" evidence="7">
    <location>
        <begin position="88"/>
        <end position="112"/>
    </location>
</feature>
<feature type="transmembrane region" description="Helical" evidence="7">
    <location>
        <begin position="285"/>
        <end position="303"/>
    </location>
</feature>
<organism evidence="9 10">
    <name type="scientific">Paracraurococcus lichenis</name>
    <dbReference type="NCBI Taxonomy" id="3064888"/>
    <lineage>
        <taxon>Bacteria</taxon>
        <taxon>Pseudomonadati</taxon>
        <taxon>Pseudomonadota</taxon>
        <taxon>Alphaproteobacteria</taxon>
        <taxon>Acetobacterales</taxon>
        <taxon>Roseomonadaceae</taxon>
        <taxon>Paracraurococcus</taxon>
    </lineage>
</organism>
<comment type="subcellular location">
    <subcellularLocation>
        <location evidence="1 7">Cell membrane</location>
        <topology evidence="1 7">Multi-pass membrane protein</topology>
    </subcellularLocation>
</comment>
<sequence>MALDATTATAAGPGVTPVRPGLTLHRIAQRRSTIAFLMALPLIAVIAGLVAWPAGYAIYLSTLSRRMTSNIGLGNFEILLESETFRMVIWQSCIFAISAVVLKALLGFWLAHMLHHVPAKGQKIWRGLLLLPWVIPPALSTLGWWWMFDPSYSSLNWILNAIGAPSVPWLGEPWWARASVIIVNVWAGTPFFMIMYLAALKSVPDQLYEAAAIDGATGWQGLRYVTLPMMRNIISITVLFSLIVTFANYDIVRVLTNGGPRDLTHVFASYAFQVGVLSGNIPRGAAVSLFMFPLLAVVAFFILRGVNQRNREMA</sequence>